<evidence type="ECO:0000256" key="1">
    <source>
        <dbReference type="SAM" id="MobiDB-lite"/>
    </source>
</evidence>
<protein>
    <recommendedName>
        <fullName evidence="4">F-box domain-containing protein</fullName>
    </recommendedName>
</protein>
<sequence length="425" mass="48150">MWPSQRALAGHDFFYSRSPLRLLPALLTQHHPIDPESAGTMDEDSIKHVSRRLILQSVSQIQRPRKPAHLHPVLGVTELLEQVLENLPMGDILFGAQLTCKLWKECVGGSLRLKQKCFLVPVAAEEHLHSLSLNSSGVGVRPRDYHTCPAFLRDIGETSVAYKRLWDALISGELYLRNFQQLVCLYTLHMQNGNCDKWVEGYDMYFAGGRRYLLGILTQRCIHPFIRQCDAPHRPLLTWAAYGSELVFFVENAGFNGISQIRYLIGVLKRNLKGQSAAASWRTAQVSRPACSKLTVPVGSSNNARPLDKEASTCNTNGVTVAQFFQLIAEVCAKRLHEYPEDDWELEYSMYGANNPHEGAWWNAPRYKEPDAEDTEHPEFANGDSDADELQEEGEDQEAKERRKYMQRVPREVEEFKALVSTHGA</sequence>
<reference evidence="2" key="1">
    <citation type="journal article" date="2020" name="Stud. Mycol.">
        <title>101 Dothideomycetes genomes: a test case for predicting lifestyles and emergence of pathogens.</title>
        <authorList>
            <person name="Haridas S."/>
            <person name="Albert R."/>
            <person name="Binder M."/>
            <person name="Bloem J."/>
            <person name="Labutti K."/>
            <person name="Salamov A."/>
            <person name="Andreopoulos B."/>
            <person name="Baker S."/>
            <person name="Barry K."/>
            <person name="Bills G."/>
            <person name="Bluhm B."/>
            <person name="Cannon C."/>
            <person name="Castanera R."/>
            <person name="Culley D."/>
            <person name="Daum C."/>
            <person name="Ezra D."/>
            <person name="Gonzalez J."/>
            <person name="Henrissat B."/>
            <person name="Kuo A."/>
            <person name="Liang C."/>
            <person name="Lipzen A."/>
            <person name="Lutzoni F."/>
            <person name="Magnuson J."/>
            <person name="Mondo S."/>
            <person name="Nolan M."/>
            <person name="Ohm R."/>
            <person name="Pangilinan J."/>
            <person name="Park H.-J."/>
            <person name="Ramirez L."/>
            <person name="Alfaro M."/>
            <person name="Sun H."/>
            <person name="Tritt A."/>
            <person name="Yoshinaga Y."/>
            <person name="Zwiers L.-H."/>
            <person name="Turgeon B."/>
            <person name="Goodwin S."/>
            <person name="Spatafora J."/>
            <person name="Crous P."/>
            <person name="Grigoriev I."/>
        </authorList>
    </citation>
    <scope>NUCLEOTIDE SEQUENCE</scope>
    <source>
        <strain evidence="2">CBS 122368</strain>
    </source>
</reference>
<dbReference type="OrthoDB" id="3692433at2759"/>
<gene>
    <name evidence="2" type="ORF">BU26DRAFT_95693</name>
</gene>
<keyword evidence="3" id="KW-1185">Reference proteome</keyword>
<organism evidence="2 3">
    <name type="scientific">Trematosphaeria pertusa</name>
    <dbReference type="NCBI Taxonomy" id="390896"/>
    <lineage>
        <taxon>Eukaryota</taxon>
        <taxon>Fungi</taxon>
        <taxon>Dikarya</taxon>
        <taxon>Ascomycota</taxon>
        <taxon>Pezizomycotina</taxon>
        <taxon>Dothideomycetes</taxon>
        <taxon>Pleosporomycetidae</taxon>
        <taxon>Pleosporales</taxon>
        <taxon>Massarineae</taxon>
        <taxon>Trematosphaeriaceae</taxon>
        <taxon>Trematosphaeria</taxon>
    </lineage>
</organism>
<dbReference type="RefSeq" id="XP_033679197.1">
    <property type="nucleotide sequence ID" value="XM_033836544.1"/>
</dbReference>
<dbReference type="EMBL" id="ML987203">
    <property type="protein sequence ID" value="KAF2244193.1"/>
    <property type="molecule type" value="Genomic_DNA"/>
</dbReference>
<name>A0A6A6I2T8_9PLEO</name>
<accession>A0A6A6I2T8</accession>
<dbReference type="AlphaFoldDB" id="A0A6A6I2T8"/>
<feature type="region of interest" description="Disordered" evidence="1">
    <location>
        <begin position="368"/>
        <end position="407"/>
    </location>
</feature>
<dbReference type="Proteomes" id="UP000800094">
    <property type="component" value="Unassembled WGS sequence"/>
</dbReference>
<evidence type="ECO:0000313" key="2">
    <source>
        <dbReference type="EMBL" id="KAF2244193.1"/>
    </source>
</evidence>
<dbReference type="GeneID" id="54589874"/>
<feature type="compositionally biased region" description="Acidic residues" evidence="1">
    <location>
        <begin position="385"/>
        <end position="398"/>
    </location>
</feature>
<proteinExistence type="predicted"/>
<evidence type="ECO:0008006" key="4">
    <source>
        <dbReference type="Google" id="ProtNLM"/>
    </source>
</evidence>
<feature type="compositionally biased region" description="Basic and acidic residues" evidence="1">
    <location>
        <begin position="368"/>
        <end position="379"/>
    </location>
</feature>
<evidence type="ECO:0000313" key="3">
    <source>
        <dbReference type="Proteomes" id="UP000800094"/>
    </source>
</evidence>